<accession>X8ITF4</accession>
<reference evidence="1 2" key="1">
    <citation type="submission" date="2014-01" db="EMBL/GenBank/DDBJ databases">
        <authorList>
            <person name="Durkin A.S."/>
            <person name="McCorrison J."/>
            <person name="Torralba M."/>
            <person name="Gillis M."/>
            <person name="Haft D.H."/>
            <person name="Methe B."/>
            <person name="Sutton G."/>
            <person name="Nelson K.E."/>
        </authorList>
    </citation>
    <scope>NUCLEOTIDE SEQUENCE [LARGE SCALE GENOMIC DNA]</scope>
    <source>
        <strain evidence="1 2">ATCC 33093</strain>
    </source>
</reference>
<sequence>MRILQMNKMKYKLCFIFHIKCAFIAYIIDDIFRNIADIL</sequence>
<dbReference type="AlphaFoldDB" id="X8ITF4"/>
<protein>
    <submittedName>
        <fullName evidence="1">Uncharacterized protein</fullName>
    </submittedName>
</protein>
<gene>
    <name evidence="1" type="ORF">HMPREF0581_1088</name>
</gene>
<evidence type="ECO:0000313" key="2">
    <source>
        <dbReference type="Proteomes" id="UP000022645"/>
    </source>
</evidence>
<evidence type="ECO:0000313" key="1">
    <source>
        <dbReference type="EMBL" id="EUC52459.1"/>
    </source>
</evidence>
<comment type="caution">
    <text evidence="1">The sequence shown here is derived from an EMBL/GenBank/DDBJ whole genome shotgun (WGS) entry which is preliminary data.</text>
</comment>
<organism evidence="1 2">
    <name type="scientific">Mogibacterium timidum ATCC 33093</name>
    <dbReference type="NCBI Taxonomy" id="1401079"/>
    <lineage>
        <taxon>Bacteria</taxon>
        <taxon>Bacillati</taxon>
        <taxon>Bacillota</taxon>
        <taxon>Clostridia</taxon>
        <taxon>Peptostreptococcales</taxon>
        <taxon>Anaerovoracaceae</taxon>
        <taxon>Mogibacterium</taxon>
    </lineage>
</organism>
<dbReference type="Proteomes" id="UP000022645">
    <property type="component" value="Unassembled WGS sequence"/>
</dbReference>
<dbReference type="EMBL" id="JALU01000016">
    <property type="protein sequence ID" value="EUC52459.1"/>
    <property type="molecule type" value="Genomic_DNA"/>
</dbReference>
<proteinExistence type="predicted"/>
<name>X8ITF4_9FIRM</name>